<dbReference type="Gene3D" id="2.120.10.80">
    <property type="entry name" value="Kelch-type beta propeller"/>
    <property type="match status" value="1"/>
</dbReference>
<accession>A0ABM0ZBF6</accession>
<proteinExistence type="predicted"/>
<dbReference type="GeneID" id="104789200"/>
<evidence type="ECO:0000259" key="1">
    <source>
        <dbReference type="Pfam" id="PF25210"/>
    </source>
</evidence>
<evidence type="ECO:0000313" key="2">
    <source>
        <dbReference type="Proteomes" id="UP000694864"/>
    </source>
</evidence>
<dbReference type="Proteomes" id="UP000694864">
    <property type="component" value="Chromosome 5"/>
</dbReference>
<protein>
    <submittedName>
        <fullName evidence="3">F-box/kelch-repeat protein At2g29830-like</fullName>
    </submittedName>
</protein>
<evidence type="ECO:0000313" key="3">
    <source>
        <dbReference type="RefSeq" id="XP_010513235.2"/>
    </source>
</evidence>
<keyword evidence="2" id="KW-1185">Reference proteome</keyword>
<reference evidence="3" key="2">
    <citation type="submission" date="2025-08" db="UniProtKB">
        <authorList>
            <consortium name="RefSeq"/>
        </authorList>
    </citation>
    <scope>IDENTIFICATION</scope>
    <source>
        <tissue evidence="3">Leaf</tissue>
    </source>
</reference>
<sequence length="214" mass="24557">MQRARRSAAAGVIDRKIYVIGDCEQIDDNWIEVFDVDTRIWSSVVGPYDHNSSMEGGAFQSYVVMQEKIYILDHLCCLAYEPRQGTWQSWGLESPLLRYWHRSSSCVVEDLLCSIDPSRFSSDLKVMEINQKKEEPRPQSHVLCSTQSHGDTANPYKPHGFKDVWCIEIVLKRLEGVEGEGSFITSTVFSYQLVDMRANMKQKLVQQLLSLCRV</sequence>
<dbReference type="SUPFAM" id="SSF117281">
    <property type="entry name" value="Kelch motif"/>
    <property type="match status" value="1"/>
</dbReference>
<organism evidence="2 3">
    <name type="scientific">Camelina sativa</name>
    <name type="common">False flax</name>
    <name type="synonym">Myagrum sativum</name>
    <dbReference type="NCBI Taxonomy" id="90675"/>
    <lineage>
        <taxon>Eukaryota</taxon>
        <taxon>Viridiplantae</taxon>
        <taxon>Streptophyta</taxon>
        <taxon>Embryophyta</taxon>
        <taxon>Tracheophyta</taxon>
        <taxon>Spermatophyta</taxon>
        <taxon>Magnoliopsida</taxon>
        <taxon>eudicotyledons</taxon>
        <taxon>Gunneridae</taxon>
        <taxon>Pentapetalae</taxon>
        <taxon>rosids</taxon>
        <taxon>malvids</taxon>
        <taxon>Brassicales</taxon>
        <taxon>Brassicaceae</taxon>
        <taxon>Camelineae</taxon>
        <taxon>Camelina</taxon>
    </lineage>
</organism>
<dbReference type="RefSeq" id="XP_010513235.2">
    <property type="nucleotide sequence ID" value="XM_010514933.2"/>
</dbReference>
<dbReference type="InterPro" id="IPR050354">
    <property type="entry name" value="F-box/kelch-repeat_ARATH"/>
</dbReference>
<reference evidence="2" key="1">
    <citation type="journal article" date="2014" name="Nat. Commun.">
        <title>The emerging biofuel crop Camelina sativa retains a highly undifferentiated hexaploid genome structure.</title>
        <authorList>
            <person name="Kagale S."/>
            <person name="Koh C."/>
            <person name="Nixon J."/>
            <person name="Bollina V."/>
            <person name="Clarke W.E."/>
            <person name="Tuteja R."/>
            <person name="Spillane C."/>
            <person name="Robinson S.J."/>
            <person name="Links M.G."/>
            <person name="Clarke C."/>
            <person name="Higgins E.E."/>
            <person name="Huebert T."/>
            <person name="Sharpe A.G."/>
            <person name="Parkin I.A."/>
        </authorList>
    </citation>
    <scope>NUCLEOTIDE SEQUENCE [LARGE SCALE GENOMIC DNA]</scope>
    <source>
        <strain evidence="2">cv. DH55</strain>
    </source>
</reference>
<gene>
    <name evidence="3" type="primary">LOC104789200</name>
</gene>
<dbReference type="InterPro" id="IPR015915">
    <property type="entry name" value="Kelch-typ_b-propeller"/>
</dbReference>
<name>A0ABM0ZBF6_CAMSA</name>
<dbReference type="PANTHER" id="PTHR24414">
    <property type="entry name" value="F-BOX/KELCH-REPEAT PROTEIN SKIP4"/>
    <property type="match status" value="1"/>
</dbReference>
<dbReference type="Pfam" id="PF25210">
    <property type="entry name" value="Kelch_FKB95"/>
    <property type="match status" value="1"/>
</dbReference>
<dbReference type="PANTHER" id="PTHR24414:SF65">
    <property type="entry name" value="F-BOX DOMAIN-CONTAINING PROTEIN"/>
    <property type="match status" value="1"/>
</dbReference>
<feature type="domain" description="FKB95-like N-terminal Kelch" evidence="1">
    <location>
        <begin position="1"/>
        <end position="178"/>
    </location>
</feature>
<dbReference type="InterPro" id="IPR057499">
    <property type="entry name" value="Kelch_FKB95"/>
</dbReference>